<gene>
    <name evidence="1" type="ORF">HPB47_008310</name>
</gene>
<protein>
    <submittedName>
        <fullName evidence="1">Uncharacterized protein</fullName>
    </submittedName>
</protein>
<sequence>MRVGGSALGGWRERRVGAERERLAKAALSPRKDRQGQANQGCHFRLFSDLRFFLARLVETRKSGEIPPTGFLVSRGGPINSSSHPKPAAGQYHLKGLGMTSSLVDPSPEATLRLDESRHVRLGVALVVRHCETRCRRR</sequence>
<dbReference type="EMBL" id="JABSTQ010011170">
    <property type="protein sequence ID" value="KAG0414538.1"/>
    <property type="molecule type" value="Genomic_DNA"/>
</dbReference>
<dbReference type="Proteomes" id="UP000805193">
    <property type="component" value="Unassembled WGS sequence"/>
</dbReference>
<accession>A0AC60P531</accession>
<proteinExistence type="predicted"/>
<name>A0AC60P531_IXOPE</name>
<evidence type="ECO:0000313" key="2">
    <source>
        <dbReference type="Proteomes" id="UP000805193"/>
    </source>
</evidence>
<evidence type="ECO:0000313" key="1">
    <source>
        <dbReference type="EMBL" id="KAG0414538.1"/>
    </source>
</evidence>
<organism evidence="1 2">
    <name type="scientific">Ixodes persulcatus</name>
    <name type="common">Taiga tick</name>
    <dbReference type="NCBI Taxonomy" id="34615"/>
    <lineage>
        <taxon>Eukaryota</taxon>
        <taxon>Metazoa</taxon>
        <taxon>Ecdysozoa</taxon>
        <taxon>Arthropoda</taxon>
        <taxon>Chelicerata</taxon>
        <taxon>Arachnida</taxon>
        <taxon>Acari</taxon>
        <taxon>Parasitiformes</taxon>
        <taxon>Ixodida</taxon>
        <taxon>Ixodoidea</taxon>
        <taxon>Ixodidae</taxon>
        <taxon>Ixodinae</taxon>
        <taxon>Ixodes</taxon>
    </lineage>
</organism>
<reference evidence="1 2" key="1">
    <citation type="journal article" date="2020" name="Cell">
        <title>Large-Scale Comparative Analyses of Tick Genomes Elucidate Their Genetic Diversity and Vector Capacities.</title>
        <authorList>
            <consortium name="Tick Genome and Microbiome Consortium (TIGMIC)"/>
            <person name="Jia N."/>
            <person name="Wang J."/>
            <person name="Shi W."/>
            <person name="Du L."/>
            <person name="Sun Y."/>
            <person name="Zhan W."/>
            <person name="Jiang J.F."/>
            <person name="Wang Q."/>
            <person name="Zhang B."/>
            <person name="Ji P."/>
            <person name="Bell-Sakyi L."/>
            <person name="Cui X.M."/>
            <person name="Yuan T.T."/>
            <person name="Jiang B.G."/>
            <person name="Yang W.F."/>
            <person name="Lam T.T."/>
            <person name="Chang Q.C."/>
            <person name="Ding S.J."/>
            <person name="Wang X.J."/>
            <person name="Zhu J.G."/>
            <person name="Ruan X.D."/>
            <person name="Zhao L."/>
            <person name="Wei J.T."/>
            <person name="Ye R.Z."/>
            <person name="Que T.C."/>
            <person name="Du C.H."/>
            <person name="Zhou Y.H."/>
            <person name="Cheng J.X."/>
            <person name="Dai P.F."/>
            <person name="Guo W.B."/>
            <person name="Han X.H."/>
            <person name="Huang E.J."/>
            <person name="Li L.F."/>
            <person name="Wei W."/>
            <person name="Gao Y.C."/>
            <person name="Liu J.Z."/>
            <person name="Shao H.Z."/>
            <person name="Wang X."/>
            <person name="Wang C.C."/>
            <person name="Yang T.C."/>
            <person name="Huo Q.B."/>
            <person name="Li W."/>
            <person name="Chen H.Y."/>
            <person name="Chen S.E."/>
            <person name="Zhou L.G."/>
            <person name="Ni X.B."/>
            <person name="Tian J.H."/>
            <person name="Sheng Y."/>
            <person name="Liu T."/>
            <person name="Pan Y.S."/>
            <person name="Xia L.Y."/>
            <person name="Li J."/>
            <person name="Zhao F."/>
            <person name="Cao W.C."/>
        </authorList>
    </citation>
    <scope>NUCLEOTIDE SEQUENCE [LARGE SCALE GENOMIC DNA]</scope>
    <source>
        <strain evidence="1">Iper-2018</strain>
    </source>
</reference>
<keyword evidence="2" id="KW-1185">Reference proteome</keyword>
<comment type="caution">
    <text evidence="1">The sequence shown here is derived from an EMBL/GenBank/DDBJ whole genome shotgun (WGS) entry which is preliminary data.</text>
</comment>